<feature type="region of interest" description="Disordered" evidence="1">
    <location>
        <begin position="681"/>
        <end position="729"/>
    </location>
</feature>
<feature type="transmembrane region" description="Helical" evidence="2">
    <location>
        <begin position="194"/>
        <end position="214"/>
    </location>
</feature>
<dbReference type="Proteomes" id="UP000813444">
    <property type="component" value="Unassembled WGS sequence"/>
</dbReference>
<dbReference type="Pfam" id="PF03707">
    <property type="entry name" value="MHYT"/>
    <property type="match status" value="2"/>
</dbReference>
<feature type="transmembrane region" description="Helical" evidence="2">
    <location>
        <begin position="161"/>
        <end position="182"/>
    </location>
</feature>
<feature type="transmembrane region" description="Helical" evidence="2">
    <location>
        <begin position="20"/>
        <end position="39"/>
    </location>
</feature>
<dbReference type="OrthoDB" id="264015at2759"/>
<sequence length="854" mass="93271">MSSENLLHQYQGHLVPQSFSAGFVALSYVISFIGAASTLELVNRRTGFKGIYNNLLLFGAAVTMGGVSIWSMHFIGNRAIHMENGQRELQIAFSAGITALSFFVPIVVLMGAFLAVGTNSVVSRWRICAGGVLCGASVCGMHYLGNASIHNYTCEYRPSNVVGSAIIAVTASTAALSMFFVFRAMWANAWWKRMISALLLAGAVSGMHWCAAVGTRYRLRGLRPASEEPGNQTTLIVVICLSIGACITIASLAMLKARNMSKSAERAQKISLAAAIFDHDGRILVDPDGLIPSTIITNSFIETNRSEEFGIAHPLYHWMFQASRNWNGIIGLVGSIKKHLSYLRQQKNGAWPTIGVGEQGDDYATICRELFCDAALTLSERMRENLTSMGILWDEILPTGCSGRENPQTGCLAASDKSRGLEDSLESGSYMSAELGRGSLLFLVRRIRSERDIERLETAGYRFADLRQVSSIISSSMQIQTPGVESKLRRMAKYADQEGGVKLGVHLGLFAIKARVNTSGFDILVRRETKHLLPSIPLSIARLETWHMDILARFDRMTISSMLHSLEILTSTKTAPDKERRFAWKLRDSIEALRDYVQDPVMSDALFTAEGVSLPGEGEEYGQGRALLAFRVVVPIHSVVSSPSCEFIPLSFFKTQQLCQEHRLAFIQDIHREFGPVVHEAAKRAGKPASRRGKSRWGRPLRSQDSMASDEEGMADEKTLRVAGASSRELGESTSTVDLCKRYDSSKSGQRVAEAGASPPSYGGIMISQEITVGVEAAGSEAERVSSAVMTGELDKIEHISGVAAADATETGYLGLDGVRIHTGMVPRDGETCPSPTFVDVLFQHCINVRRDKV</sequence>
<keyword evidence="2" id="KW-0472">Membrane</keyword>
<keyword evidence="2" id="KW-0812">Transmembrane</keyword>
<dbReference type="InterPro" id="IPR005330">
    <property type="entry name" value="MHYT_dom"/>
</dbReference>
<dbReference type="PANTHER" id="PTHR35152:SF1">
    <property type="entry name" value="DOMAIN SIGNALLING PROTEIN, PUTATIVE (AFU_ORTHOLOGUE AFUA_5G11310)-RELATED"/>
    <property type="match status" value="1"/>
</dbReference>
<dbReference type="EMBL" id="JAGPNK010000011">
    <property type="protein sequence ID" value="KAH7311762.1"/>
    <property type="molecule type" value="Genomic_DNA"/>
</dbReference>
<name>A0A8K0SLZ2_9HYPO</name>
<feature type="domain" description="MHYT" evidence="3">
    <location>
        <begin position="19"/>
        <end position="218"/>
    </location>
</feature>
<keyword evidence="5" id="KW-1185">Reference proteome</keyword>
<evidence type="ECO:0000313" key="5">
    <source>
        <dbReference type="Proteomes" id="UP000813444"/>
    </source>
</evidence>
<evidence type="ECO:0000313" key="4">
    <source>
        <dbReference type="EMBL" id="KAH7311762.1"/>
    </source>
</evidence>
<feature type="transmembrane region" description="Helical" evidence="2">
    <location>
        <begin position="127"/>
        <end position="149"/>
    </location>
</feature>
<gene>
    <name evidence="4" type="ORF">B0I35DRAFT_357754</name>
</gene>
<evidence type="ECO:0000256" key="1">
    <source>
        <dbReference type="SAM" id="MobiDB-lite"/>
    </source>
</evidence>
<evidence type="ECO:0000259" key="3">
    <source>
        <dbReference type="PROSITE" id="PS50924"/>
    </source>
</evidence>
<dbReference type="AlphaFoldDB" id="A0A8K0SLZ2"/>
<evidence type="ECO:0000256" key="2">
    <source>
        <dbReference type="SAM" id="Phobius"/>
    </source>
</evidence>
<protein>
    <recommendedName>
        <fullName evidence="3">MHYT domain-containing protein</fullName>
    </recommendedName>
</protein>
<keyword evidence="2" id="KW-1133">Transmembrane helix</keyword>
<comment type="caution">
    <text evidence="4">The sequence shown here is derived from an EMBL/GenBank/DDBJ whole genome shotgun (WGS) entry which is preliminary data.</text>
</comment>
<feature type="transmembrane region" description="Helical" evidence="2">
    <location>
        <begin position="51"/>
        <end position="71"/>
    </location>
</feature>
<dbReference type="PROSITE" id="PS50924">
    <property type="entry name" value="MHYT"/>
    <property type="match status" value="1"/>
</dbReference>
<dbReference type="PANTHER" id="PTHR35152">
    <property type="entry name" value="DOMAIN SIGNALLING PROTEIN, PUTATIVE (AFU_ORTHOLOGUE AFUA_5G11310)-RELATED"/>
    <property type="match status" value="1"/>
</dbReference>
<accession>A0A8K0SLZ2</accession>
<proteinExistence type="predicted"/>
<organism evidence="4 5">
    <name type="scientific">Stachybotrys elegans</name>
    <dbReference type="NCBI Taxonomy" id="80388"/>
    <lineage>
        <taxon>Eukaryota</taxon>
        <taxon>Fungi</taxon>
        <taxon>Dikarya</taxon>
        <taxon>Ascomycota</taxon>
        <taxon>Pezizomycotina</taxon>
        <taxon>Sordariomycetes</taxon>
        <taxon>Hypocreomycetidae</taxon>
        <taxon>Hypocreales</taxon>
        <taxon>Stachybotryaceae</taxon>
        <taxon>Stachybotrys</taxon>
    </lineage>
</organism>
<reference evidence="4" key="1">
    <citation type="journal article" date="2021" name="Nat. Commun.">
        <title>Genetic determinants of endophytism in the Arabidopsis root mycobiome.</title>
        <authorList>
            <person name="Mesny F."/>
            <person name="Miyauchi S."/>
            <person name="Thiergart T."/>
            <person name="Pickel B."/>
            <person name="Atanasova L."/>
            <person name="Karlsson M."/>
            <person name="Huettel B."/>
            <person name="Barry K.W."/>
            <person name="Haridas S."/>
            <person name="Chen C."/>
            <person name="Bauer D."/>
            <person name="Andreopoulos W."/>
            <person name="Pangilinan J."/>
            <person name="LaButti K."/>
            <person name="Riley R."/>
            <person name="Lipzen A."/>
            <person name="Clum A."/>
            <person name="Drula E."/>
            <person name="Henrissat B."/>
            <person name="Kohler A."/>
            <person name="Grigoriev I.V."/>
            <person name="Martin F.M."/>
            <person name="Hacquard S."/>
        </authorList>
    </citation>
    <scope>NUCLEOTIDE SEQUENCE</scope>
    <source>
        <strain evidence="4">MPI-CAGE-CH-0235</strain>
    </source>
</reference>
<feature type="transmembrane region" description="Helical" evidence="2">
    <location>
        <begin position="91"/>
        <end position="115"/>
    </location>
</feature>
<feature type="transmembrane region" description="Helical" evidence="2">
    <location>
        <begin position="234"/>
        <end position="255"/>
    </location>
</feature>
<feature type="compositionally biased region" description="Basic residues" evidence="1">
    <location>
        <begin position="684"/>
        <end position="699"/>
    </location>
</feature>